<keyword evidence="2 4" id="KW-0460">Magnesium</keyword>
<keyword evidence="1 4" id="KW-0479">Metal-binding</keyword>
<feature type="binding site" evidence="4">
    <location>
        <position position="165"/>
    </location>
    <ligand>
        <name>Mg(2+)</name>
        <dbReference type="ChEBI" id="CHEBI:18420"/>
    </ligand>
</feature>
<feature type="active site" description="Proton acceptor" evidence="4">
    <location>
        <position position="239"/>
    </location>
</feature>
<dbReference type="InterPro" id="IPR029017">
    <property type="entry name" value="Enolase-like_N"/>
</dbReference>
<comment type="cofactor">
    <cofactor evidence="4">
        <name>a divalent metal cation</name>
        <dbReference type="ChEBI" id="CHEBI:60240"/>
    </cofactor>
</comment>
<feature type="binding site" evidence="4">
    <location>
        <position position="194"/>
    </location>
    <ligand>
        <name>Mg(2+)</name>
        <dbReference type="ChEBI" id="CHEBI:18420"/>
    </ligand>
</feature>
<dbReference type="SFLD" id="SFLDS00001">
    <property type="entry name" value="Enolase"/>
    <property type="match status" value="1"/>
</dbReference>
<dbReference type="SFLD" id="SFLDG00180">
    <property type="entry name" value="muconate_cycloisomerase"/>
    <property type="match status" value="1"/>
</dbReference>
<dbReference type="HAMAP" id="MF_00470">
    <property type="entry name" value="MenC_1"/>
    <property type="match status" value="1"/>
</dbReference>
<dbReference type="InterPro" id="IPR013342">
    <property type="entry name" value="Mandelate_racemase_C"/>
</dbReference>
<dbReference type="PANTHER" id="PTHR48073:SF2">
    <property type="entry name" value="O-SUCCINYLBENZOATE SYNTHASE"/>
    <property type="match status" value="1"/>
</dbReference>
<dbReference type="GO" id="GO:0043748">
    <property type="term" value="F:O-succinylbenzoate synthase activity"/>
    <property type="evidence" value="ECO:0007669"/>
    <property type="project" value="UniProtKB-EC"/>
</dbReference>
<evidence type="ECO:0000256" key="2">
    <source>
        <dbReference type="ARBA" id="ARBA00022842"/>
    </source>
</evidence>
<dbReference type="InterPro" id="IPR041338">
    <property type="entry name" value="OSBS_N"/>
</dbReference>
<feature type="domain" description="Mandelate racemase/muconate lactonizing enzyme C-terminal" evidence="6">
    <location>
        <begin position="118"/>
        <end position="213"/>
    </location>
</feature>
<dbReference type="Pfam" id="PF13378">
    <property type="entry name" value="MR_MLE_C"/>
    <property type="match status" value="1"/>
</dbReference>
<evidence type="ECO:0000259" key="6">
    <source>
        <dbReference type="SMART" id="SM00922"/>
    </source>
</evidence>
<accession>A0ABS5Y9C5</accession>
<organism evidence="7 8">
    <name type="scientific">Candidatus Sodalis endolongispinus</name>
    <dbReference type="NCBI Taxonomy" id="2812662"/>
    <lineage>
        <taxon>Bacteria</taxon>
        <taxon>Pseudomonadati</taxon>
        <taxon>Pseudomonadota</taxon>
        <taxon>Gammaproteobacteria</taxon>
        <taxon>Enterobacterales</taxon>
        <taxon>Bruguierivoracaceae</taxon>
        <taxon>Sodalis</taxon>
    </lineage>
</organism>
<dbReference type="EC" id="4.2.1.113" evidence="4 5"/>
<dbReference type="InterPro" id="IPR029065">
    <property type="entry name" value="Enolase_C-like"/>
</dbReference>
<dbReference type="EMBL" id="JAFJYC010000001">
    <property type="protein sequence ID" value="MBT9431553.1"/>
    <property type="molecule type" value="Genomic_DNA"/>
</dbReference>
<dbReference type="Pfam" id="PF21508">
    <property type="entry name" value="MenC_N"/>
    <property type="match status" value="1"/>
</dbReference>
<evidence type="ECO:0000256" key="1">
    <source>
        <dbReference type="ARBA" id="ARBA00022723"/>
    </source>
</evidence>
<sequence length="327" mass="35494">MSRASLYRYRLPMQPGVVLGDQRLARREGWVVVLEVSGRSGEGEIAPLPGFSRESLAEAVTAARDWLARWTLGKASEAQLAAAPPSVGFGISCALAELDDGLPAQADYRSVPLCTGDPDEALVHLAGLPGQKVAKLKVGMYEAVRDSLTVNMLLSGLPDLRLRLDANRRWTRERALQFARYLAPDCLSRIDFLEEPCARTADSLAFAAQTGIPIAWDESAREPGFTLRSDPGVAALVVKPGLTGTLAYCRQTLDHARQLGVTTVISSGVESSLALTQLSRLAHWLTPAVTPGLDTLSLMQAQLVRPWPGCDLPLWSWEQLEPVEMMP</sequence>
<comment type="caution">
    <text evidence="7">The sequence shown here is derived from an EMBL/GenBank/DDBJ whole genome shotgun (WGS) entry which is preliminary data.</text>
</comment>
<dbReference type="SMART" id="SM00922">
    <property type="entry name" value="MR_MLE"/>
    <property type="match status" value="1"/>
</dbReference>
<gene>
    <name evidence="4 7" type="primary">menC</name>
    <name evidence="7" type="ORF">JZM24_04210</name>
</gene>
<comment type="pathway">
    <text evidence="4">Quinol/quinone metabolism; 1,4-dihydroxy-2-naphthoate biosynthesis; 1,4-dihydroxy-2-naphthoate from chorismate: step 4/7.</text>
</comment>
<evidence type="ECO:0000256" key="5">
    <source>
        <dbReference type="NCBIfam" id="TIGR01927"/>
    </source>
</evidence>
<dbReference type="CDD" id="cd03320">
    <property type="entry name" value="OSBS"/>
    <property type="match status" value="1"/>
</dbReference>
<dbReference type="InterPro" id="IPR010196">
    <property type="entry name" value="OSB_synthase_MenC1"/>
</dbReference>
<comment type="similarity">
    <text evidence="4">Belongs to the mandelate racemase/muconate lactonizing enzyme family. MenC type 1 subfamily.</text>
</comment>
<proteinExistence type="inferred from homology"/>
<evidence type="ECO:0000313" key="8">
    <source>
        <dbReference type="Proteomes" id="UP000811282"/>
    </source>
</evidence>
<keyword evidence="3 4" id="KW-0456">Lyase</keyword>
<dbReference type="Proteomes" id="UP000811282">
    <property type="component" value="Unassembled WGS sequence"/>
</dbReference>
<dbReference type="SUPFAM" id="SSF54826">
    <property type="entry name" value="Enolase N-terminal domain-like"/>
    <property type="match status" value="1"/>
</dbReference>
<keyword evidence="4" id="KW-0474">Menaquinone biosynthesis</keyword>
<dbReference type="NCBIfam" id="TIGR01927">
    <property type="entry name" value="menC_gam_Gplu"/>
    <property type="match status" value="1"/>
</dbReference>
<comment type="function">
    <text evidence="4">Converts 2-succinyl-6-hydroxy-2,4-cyclohexadiene-1-carboxylate (SHCHC) to 2-succinylbenzoate (OSB).</text>
</comment>
<protein>
    <recommendedName>
        <fullName evidence="4 5">o-succinylbenzoate synthase</fullName>
        <shortName evidence="4">OSB synthase</shortName>
        <shortName evidence="4">OSBS</shortName>
        <ecNumber evidence="4 5">4.2.1.113</ecNumber>
    </recommendedName>
    <alternativeName>
        <fullName evidence="4">4-(2'-carboxyphenyl)-4-oxybutyric acid synthase</fullName>
    </alternativeName>
    <alternativeName>
        <fullName evidence="4">o-succinylbenzoic acid synthase</fullName>
    </alternativeName>
</protein>
<dbReference type="NCBIfam" id="NF003473">
    <property type="entry name" value="PRK05105.1"/>
    <property type="match status" value="1"/>
</dbReference>
<reference evidence="7 8" key="1">
    <citation type="journal article" date="2021" name="Genome Biol. Evol.">
        <title>The evolution of interdependence in a four-way mealybug symbiosis.</title>
        <authorList>
            <person name="Garber A.I."/>
            <person name="Kupper M."/>
            <person name="Laetsch D.R."/>
            <person name="Weldon S.R."/>
            <person name="Ladinsky M.S."/>
            <person name="Bjorkman P.J."/>
            <person name="McCutcheon J.P."/>
        </authorList>
    </citation>
    <scope>NUCLEOTIDE SEQUENCE [LARGE SCALE GENOMIC DNA]</scope>
    <source>
        <strain evidence="7">SOD</strain>
    </source>
</reference>
<comment type="pathway">
    <text evidence="4">Quinol/quinone metabolism; menaquinone biosynthesis.</text>
</comment>
<feature type="binding site" evidence="4">
    <location>
        <position position="217"/>
    </location>
    <ligand>
        <name>Mg(2+)</name>
        <dbReference type="ChEBI" id="CHEBI:18420"/>
    </ligand>
</feature>
<dbReference type="SFLD" id="SFLDF00009">
    <property type="entry name" value="o-succinylbenzoate_synthase"/>
    <property type="match status" value="1"/>
</dbReference>
<evidence type="ECO:0000256" key="3">
    <source>
        <dbReference type="ARBA" id="ARBA00023239"/>
    </source>
</evidence>
<dbReference type="Gene3D" id="3.30.390.10">
    <property type="entry name" value="Enolase-like, N-terminal domain"/>
    <property type="match status" value="1"/>
</dbReference>
<evidence type="ECO:0000313" key="7">
    <source>
        <dbReference type="EMBL" id="MBT9431553.1"/>
    </source>
</evidence>
<keyword evidence="8" id="KW-1185">Reference proteome</keyword>
<comment type="catalytic activity">
    <reaction evidence="4">
        <text>(1R,6R)-6-hydroxy-2-succinyl-cyclohexa-2,4-diene-1-carboxylate = 2-succinylbenzoate + H2O</text>
        <dbReference type="Rhea" id="RHEA:10196"/>
        <dbReference type="ChEBI" id="CHEBI:15377"/>
        <dbReference type="ChEBI" id="CHEBI:18325"/>
        <dbReference type="ChEBI" id="CHEBI:58689"/>
        <dbReference type="EC" id="4.2.1.113"/>
    </reaction>
</comment>
<name>A0ABS5Y9C5_9GAMM</name>
<dbReference type="Gene3D" id="3.20.20.120">
    <property type="entry name" value="Enolase-like C-terminal domain"/>
    <property type="match status" value="1"/>
</dbReference>
<evidence type="ECO:0000256" key="4">
    <source>
        <dbReference type="HAMAP-Rule" id="MF_00470"/>
    </source>
</evidence>
<dbReference type="PANTHER" id="PTHR48073">
    <property type="entry name" value="O-SUCCINYLBENZOATE SYNTHASE-RELATED"/>
    <property type="match status" value="1"/>
</dbReference>
<feature type="active site" description="Proton donor" evidence="4">
    <location>
        <position position="137"/>
    </location>
</feature>
<dbReference type="InterPro" id="IPR036849">
    <property type="entry name" value="Enolase-like_C_sf"/>
</dbReference>
<dbReference type="SUPFAM" id="SSF51604">
    <property type="entry name" value="Enolase C-terminal domain-like"/>
    <property type="match status" value="1"/>
</dbReference>
<dbReference type="RefSeq" id="WP_215668678.1">
    <property type="nucleotide sequence ID" value="NZ_JAFJYC010000001.1"/>
</dbReference>